<evidence type="ECO:0000313" key="3">
    <source>
        <dbReference type="EMBL" id="SUZ67643.1"/>
    </source>
</evidence>
<dbReference type="InterPro" id="IPR029045">
    <property type="entry name" value="ClpP/crotonase-like_dom_sf"/>
</dbReference>
<dbReference type="InterPro" id="IPR001753">
    <property type="entry name" value="Enoyl-CoA_hydra/iso"/>
</dbReference>
<dbReference type="GO" id="GO:0016829">
    <property type="term" value="F:lyase activity"/>
    <property type="evidence" value="ECO:0007669"/>
    <property type="project" value="UniProtKB-KW"/>
</dbReference>
<protein>
    <recommendedName>
        <fullName evidence="4">Enoyl-CoA hydratase</fullName>
    </recommendedName>
</protein>
<sequence>VSEELVLAEKRDHIQILTLNRPADMNAFNTALASALGEALETMDADPDIRVGVLTGAGRGFSAGMDLKQFADGGINAMPNVADRGFAGITEKSCAKPLIAAVEGFALAGGLEVALSCDLIVASEGTKLGIPEAGVGLFAGAGALLRLPRQLPYSLAMEMALTADPITAEVAHQHGMVNRVVPKGEALDAALVIAERISKNAPKGVRASKKLIKEVLGVSEAEFWNFQRAELEEVFASEDAFEGATAFAEKRAPNWQDK</sequence>
<dbReference type="Gene3D" id="3.90.226.10">
    <property type="entry name" value="2-enoyl-CoA Hydratase, Chain A, domain 1"/>
    <property type="match status" value="1"/>
</dbReference>
<evidence type="ECO:0000256" key="1">
    <source>
        <dbReference type="ARBA" id="ARBA00005254"/>
    </source>
</evidence>
<name>A0A381PQ90_9ZZZZ</name>
<dbReference type="PANTHER" id="PTHR43802:SF1">
    <property type="entry name" value="IP11341P-RELATED"/>
    <property type="match status" value="1"/>
</dbReference>
<dbReference type="PROSITE" id="PS00166">
    <property type="entry name" value="ENOYL_COA_HYDRATASE"/>
    <property type="match status" value="1"/>
</dbReference>
<dbReference type="InterPro" id="IPR014748">
    <property type="entry name" value="Enoyl-CoA_hydra_C"/>
</dbReference>
<dbReference type="SUPFAM" id="SSF52096">
    <property type="entry name" value="ClpP/crotonase"/>
    <property type="match status" value="1"/>
</dbReference>
<dbReference type="InterPro" id="IPR018376">
    <property type="entry name" value="Enoyl-CoA_hyd/isom_CS"/>
</dbReference>
<dbReference type="Pfam" id="PF00378">
    <property type="entry name" value="ECH_1"/>
    <property type="match status" value="1"/>
</dbReference>
<dbReference type="Gene3D" id="1.10.12.10">
    <property type="entry name" value="Lyase 2-enoyl-coa Hydratase, Chain A, domain 2"/>
    <property type="match status" value="1"/>
</dbReference>
<evidence type="ECO:0008006" key="4">
    <source>
        <dbReference type="Google" id="ProtNLM"/>
    </source>
</evidence>
<dbReference type="PANTHER" id="PTHR43802">
    <property type="entry name" value="ENOYL-COA HYDRATASE"/>
    <property type="match status" value="1"/>
</dbReference>
<dbReference type="AlphaFoldDB" id="A0A381PQ90"/>
<reference evidence="3" key="1">
    <citation type="submission" date="2018-05" db="EMBL/GenBank/DDBJ databases">
        <authorList>
            <person name="Lanie J.A."/>
            <person name="Ng W.-L."/>
            <person name="Kazmierczak K.M."/>
            <person name="Andrzejewski T.M."/>
            <person name="Davidsen T.M."/>
            <person name="Wayne K.J."/>
            <person name="Tettelin H."/>
            <person name="Glass J.I."/>
            <person name="Rusch D."/>
            <person name="Podicherti R."/>
            <person name="Tsui H.-C.T."/>
            <person name="Winkler M.E."/>
        </authorList>
    </citation>
    <scope>NUCLEOTIDE SEQUENCE</scope>
</reference>
<keyword evidence="2" id="KW-0456">Lyase</keyword>
<dbReference type="FunFam" id="3.90.226.10:FF:000009">
    <property type="entry name" value="Carnitinyl-CoA dehydratase"/>
    <property type="match status" value="1"/>
</dbReference>
<comment type="similarity">
    <text evidence="1">Belongs to the enoyl-CoA hydratase/isomerase family.</text>
</comment>
<feature type="non-terminal residue" evidence="3">
    <location>
        <position position="1"/>
    </location>
</feature>
<evidence type="ECO:0000256" key="2">
    <source>
        <dbReference type="ARBA" id="ARBA00023239"/>
    </source>
</evidence>
<dbReference type="NCBIfam" id="NF006100">
    <property type="entry name" value="PRK08252.1"/>
    <property type="match status" value="1"/>
</dbReference>
<gene>
    <name evidence="3" type="ORF">METZ01_LOCUS20497</name>
</gene>
<organism evidence="3">
    <name type="scientific">marine metagenome</name>
    <dbReference type="NCBI Taxonomy" id="408172"/>
    <lineage>
        <taxon>unclassified sequences</taxon>
        <taxon>metagenomes</taxon>
        <taxon>ecological metagenomes</taxon>
    </lineage>
</organism>
<dbReference type="CDD" id="cd06558">
    <property type="entry name" value="crotonase-like"/>
    <property type="match status" value="1"/>
</dbReference>
<proteinExistence type="inferred from homology"/>
<accession>A0A381PQ90</accession>
<dbReference type="EMBL" id="UINC01001017">
    <property type="protein sequence ID" value="SUZ67643.1"/>
    <property type="molecule type" value="Genomic_DNA"/>
</dbReference>